<proteinExistence type="predicted"/>
<protein>
    <submittedName>
        <fullName evidence="2">Uncharacterized protein</fullName>
    </submittedName>
</protein>
<name>A0A7W9HG32_9PSEU</name>
<feature type="transmembrane region" description="Helical" evidence="1">
    <location>
        <begin position="12"/>
        <end position="36"/>
    </location>
</feature>
<reference evidence="2 3" key="1">
    <citation type="submission" date="2020-08" db="EMBL/GenBank/DDBJ databases">
        <title>Sequencing the genomes of 1000 actinobacteria strains.</title>
        <authorList>
            <person name="Klenk H.-P."/>
        </authorList>
    </citation>
    <scope>NUCLEOTIDE SEQUENCE [LARGE SCALE GENOMIC DNA]</scope>
    <source>
        <strain evidence="2 3">DSM 45486</strain>
    </source>
</reference>
<accession>A0A7W9HG32</accession>
<evidence type="ECO:0000313" key="2">
    <source>
        <dbReference type="EMBL" id="MBB5801354.1"/>
    </source>
</evidence>
<keyword evidence="3" id="KW-1185">Reference proteome</keyword>
<gene>
    <name evidence="2" type="ORF">F4560_001122</name>
</gene>
<evidence type="ECO:0000256" key="1">
    <source>
        <dbReference type="SAM" id="Phobius"/>
    </source>
</evidence>
<keyword evidence="1" id="KW-1133">Transmembrane helix</keyword>
<evidence type="ECO:0000313" key="3">
    <source>
        <dbReference type="Proteomes" id="UP000552097"/>
    </source>
</evidence>
<keyword evidence="1" id="KW-0472">Membrane</keyword>
<dbReference type="EMBL" id="JACHMO010000001">
    <property type="protein sequence ID" value="MBB5801354.1"/>
    <property type="molecule type" value="Genomic_DNA"/>
</dbReference>
<dbReference type="Proteomes" id="UP000552097">
    <property type="component" value="Unassembled WGS sequence"/>
</dbReference>
<sequence length="37" mass="4082">MWHNPKLVRRRFGPTTLVVIVLLVTAVLITGLAVLIA</sequence>
<keyword evidence="1" id="KW-0812">Transmembrane</keyword>
<organism evidence="2 3">
    <name type="scientific">Saccharothrix ecbatanensis</name>
    <dbReference type="NCBI Taxonomy" id="1105145"/>
    <lineage>
        <taxon>Bacteria</taxon>
        <taxon>Bacillati</taxon>
        <taxon>Actinomycetota</taxon>
        <taxon>Actinomycetes</taxon>
        <taxon>Pseudonocardiales</taxon>
        <taxon>Pseudonocardiaceae</taxon>
        <taxon>Saccharothrix</taxon>
    </lineage>
</organism>
<comment type="caution">
    <text evidence="2">The sequence shown here is derived from an EMBL/GenBank/DDBJ whole genome shotgun (WGS) entry which is preliminary data.</text>
</comment>
<dbReference type="AlphaFoldDB" id="A0A7W9HG32"/>